<dbReference type="Pfam" id="PF00083">
    <property type="entry name" value="Sugar_tr"/>
    <property type="match status" value="1"/>
</dbReference>
<evidence type="ECO:0000256" key="14">
    <source>
        <dbReference type="SAM" id="Phobius"/>
    </source>
</evidence>
<dbReference type="InterPro" id="IPR045263">
    <property type="entry name" value="GLUT"/>
</dbReference>
<dbReference type="SUPFAM" id="SSF103473">
    <property type="entry name" value="MFS general substrate transporter"/>
    <property type="match status" value="1"/>
</dbReference>
<keyword evidence="11 14" id="KW-0472">Membrane</keyword>
<feature type="domain" description="Major facilitator superfamily (MFS) profile" evidence="15">
    <location>
        <begin position="42"/>
        <end position="485"/>
    </location>
</feature>
<dbReference type="OMA" id="CFTIISV"/>
<evidence type="ECO:0000256" key="1">
    <source>
        <dbReference type="ARBA" id="ARBA00000590"/>
    </source>
</evidence>
<dbReference type="GO" id="GO:0055056">
    <property type="term" value="F:D-glucose transmembrane transporter activity"/>
    <property type="evidence" value="ECO:0007669"/>
    <property type="project" value="TreeGrafter"/>
</dbReference>
<evidence type="ECO:0000256" key="3">
    <source>
        <dbReference type="ARBA" id="ARBA00004651"/>
    </source>
</evidence>
<accession>A0A3B4CBQ0</accession>
<protein>
    <recommendedName>
        <fullName evidence="5">Solute carrier family 2, facilitated glucose transporter member 5</fullName>
    </recommendedName>
    <alternativeName>
        <fullName evidence="13">Fructose transporter</fullName>
    </alternativeName>
    <alternativeName>
        <fullName evidence="12">Glucose transporter type 5, small intestine</fullName>
    </alternativeName>
</protein>
<keyword evidence="7" id="KW-1003">Cell membrane</keyword>
<keyword evidence="10 14" id="KW-1133">Transmembrane helix</keyword>
<evidence type="ECO:0000256" key="12">
    <source>
        <dbReference type="ARBA" id="ARBA00029961"/>
    </source>
</evidence>
<proteinExistence type="inferred from homology"/>
<feature type="transmembrane region" description="Helical" evidence="14">
    <location>
        <begin position="364"/>
        <end position="383"/>
    </location>
</feature>
<feature type="transmembrane region" description="Helical" evidence="14">
    <location>
        <begin position="461"/>
        <end position="481"/>
    </location>
</feature>
<dbReference type="Ensembl" id="ENSPNAT00000074906.1">
    <property type="protein sequence ID" value="ENSPNAP00000052513.1"/>
    <property type="gene ID" value="ENSPNAG00000014380.2"/>
</dbReference>
<comment type="catalytic activity">
    <reaction evidence="1">
        <text>D-fructose(out) = D-fructose(in)</text>
        <dbReference type="Rhea" id="RHEA:60372"/>
        <dbReference type="ChEBI" id="CHEBI:37721"/>
    </reaction>
</comment>
<evidence type="ECO:0000256" key="11">
    <source>
        <dbReference type="ARBA" id="ARBA00023136"/>
    </source>
</evidence>
<dbReference type="PANTHER" id="PTHR23503:SF130">
    <property type="entry name" value="SOLUTE CARRIER FAMILY 2 (FACILITATED GLUCOSE TRANSPORTER), MEMBER 9-LIKE 1"/>
    <property type="match status" value="1"/>
</dbReference>
<dbReference type="InterPro" id="IPR005828">
    <property type="entry name" value="MFS_sugar_transport-like"/>
</dbReference>
<name>A0A3B4CBQ0_PYGNA</name>
<dbReference type="Gene3D" id="1.20.1250.20">
    <property type="entry name" value="MFS general substrate transporter like domains"/>
    <property type="match status" value="1"/>
</dbReference>
<dbReference type="GO" id="GO:0070837">
    <property type="term" value="P:dehydroascorbic acid transport"/>
    <property type="evidence" value="ECO:0007669"/>
    <property type="project" value="TreeGrafter"/>
</dbReference>
<feature type="transmembrane region" description="Helical" evidence="14">
    <location>
        <begin position="299"/>
        <end position="325"/>
    </location>
</feature>
<dbReference type="STRING" id="42514.ENSPNAP00000008725"/>
<accession>A0A3B4CA24</accession>
<dbReference type="GO" id="GO:0005353">
    <property type="term" value="F:fructose transmembrane transporter activity"/>
    <property type="evidence" value="ECO:0007669"/>
    <property type="project" value="UniProtKB-ARBA"/>
</dbReference>
<evidence type="ECO:0000313" key="16">
    <source>
        <dbReference type="Ensembl" id="ENSPNAP00000008725.2"/>
    </source>
</evidence>
<dbReference type="FunFam" id="1.20.1250.20:FF:001511">
    <property type="entry name" value="Solute carrier family 2, facilitated glucose transporter member 5"/>
    <property type="match status" value="1"/>
</dbReference>
<dbReference type="STRING" id="42514.ENSPNAP00000008792"/>
<keyword evidence="6" id="KW-0813">Transport</keyword>
<evidence type="ECO:0000256" key="10">
    <source>
        <dbReference type="ARBA" id="ARBA00022989"/>
    </source>
</evidence>
<evidence type="ECO:0000256" key="4">
    <source>
        <dbReference type="ARBA" id="ARBA00007004"/>
    </source>
</evidence>
<evidence type="ECO:0000256" key="13">
    <source>
        <dbReference type="ARBA" id="ARBA00031099"/>
    </source>
</evidence>
<comment type="similarity">
    <text evidence="4">Belongs to the major facilitator superfamily. Sugar transporter (TC 2.A.1.1) family. Glucose transporter subfamily.</text>
</comment>
<dbReference type="GeneTree" id="ENSGT00940000166173"/>
<feature type="transmembrane region" description="Helical" evidence="14">
    <location>
        <begin position="182"/>
        <end position="200"/>
    </location>
</feature>
<feature type="transmembrane region" description="Helical" evidence="14">
    <location>
        <begin position="124"/>
        <end position="143"/>
    </location>
</feature>
<feature type="transmembrane region" description="Helical" evidence="14">
    <location>
        <begin position="38"/>
        <end position="60"/>
    </location>
</feature>
<evidence type="ECO:0000256" key="9">
    <source>
        <dbReference type="ARBA" id="ARBA00022692"/>
    </source>
</evidence>
<evidence type="ECO:0000256" key="6">
    <source>
        <dbReference type="ARBA" id="ARBA00022448"/>
    </source>
</evidence>
<dbReference type="Proteomes" id="UP001501920">
    <property type="component" value="Chromosome 21"/>
</dbReference>
<dbReference type="GO" id="GO:0046323">
    <property type="term" value="P:D-glucose import"/>
    <property type="evidence" value="ECO:0007669"/>
    <property type="project" value="TreeGrafter"/>
</dbReference>
<dbReference type="InterPro" id="IPR036259">
    <property type="entry name" value="MFS_trans_sf"/>
</dbReference>
<dbReference type="GO" id="GO:0042383">
    <property type="term" value="C:sarcolemma"/>
    <property type="evidence" value="ECO:0007669"/>
    <property type="project" value="UniProtKB-SubCell"/>
</dbReference>
<dbReference type="InterPro" id="IPR020846">
    <property type="entry name" value="MFS_dom"/>
</dbReference>
<dbReference type="PROSITE" id="PS50850">
    <property type="entry name" value="MFS"/>
    <property type="match status" value="1"/>
</dbReference>
<evidence type="ECO:0000256" key="2">
    <source>
        <dbReference type="ARBA" id="ARBA00004135"/>
    </source>
</evidence>
<reference evidence="16" key="2">
    <citation type="submission" date="2025-05" db="UniProtKB">
        <authorList>
            <consortium name="Ensembl"/>
        </authorList>
    </citation>
    <scope>IDENTIFICATION</scope>
</reference>
<comment type="subcellular location">
    <subcellularLocation>
        <location evidence="2">Cell membrane</location>
        <location evidence="2">Sarcolemma</location>
    </subcellularLocation>
    <subcellularLocation>
        <location evidence="3">Cell membrane</location>
        <topology evidence="3">Multi-pass membrane protein</topology>
    </subcellularLocation>
</comment>
<evidence type="ECO:0000256" key="7">
    <source>
        <dbReference type="ARBA" id="ARBA00022475"/>
    </source>
</evidence>
<dbReference type="GO" id="GO:1990539">
    <property type="term" value="P:fructose import across plasma membrane"/>
    <property type="evidence" value="ECO:0007669"/>
    <property type="project" value="UniProtKB-ARBA"/>
</dbReference>
<organism evidence="16 17">
    <name type="scientific">Pygocentrus nattereri</name>
    <name type="common">Red-bellied piranha</name>
    <dbReference type="NCBI Taxonomy" id="42514"/>
    <lineage>
        <taxon>Eukaryota</taxon>
        <taxon>Metazoa</taxon>
        <taxon>Chordata</taxon>
        <taxon>Craniata</taxon>
        <taxon>Vertebrata</taxon>
        <taxon>Euteleostomi</taxon>
        <taxon>Actinopterygii</taxon>
        <taxon>Neopterygii</taxon>
        <taxon>Teleostei</taxon>
        <taxon>Ostariophysi</taxon>
        <taxon>Characiformes</taxon>
        <taxon>Characoidei</taxon>
        <taxon>Pygocentrus</taxon>
    </lineage>
</organism>
<keyword evidence="17" id="KW-1185">Reference proteome</keyword>
<keyword evidence="8" id="KW-0762">Sugar transport</keyword>
<dbReference type="AlphaFoldDB" id="A0A3B4CBQ0"/>
<dbReference type="Ensembl" id="ENSPNAT00000014944.2">
    <property type="protein sequence ID" value="ENSPNAP00000008792.2"/>
    <property type="gene ID" value="ENSPNAG00000014380.2"/>
</dbReference>
<reference evidence="16 17" key="1">
    <citation type="submission" date="2020-10" db="EMBL/GenBank/DDBJ databases">
        <title>Pygocentrus nattereri (red-bellied piranha) genome, fPygNat1, primary haplotype.</title>
        <authorList>
            <person name="Myers G."/>
            <person name="Meyer A."/>
            <person name="Karagic N."/>
            <person name="Pippel M."/>
            <person name="Winkler S."/>
            <person name="Tracey A."/>
            <person name="Wood J."/>
            <person name="Formenti G."/>
            <person name="Howe K."/>
            <person name="Fedrigo O."/>
            <person name="Jarvis E.D."/>
        </authorList>
    </citation>
    <scope>NUCLEOTIDE SEQUENCE [LARGE SCALE GENOMIC DNA]</scope>
</reference>
<sequence>MPDRVFKLVWSTRVITPTQSSEWTDMDSVLRQLVRGKALLFIIVLSLGGSFHMGSNVTLISSPAPFIKSFINSSWTERYGEAPGEKTATLIWSTIVSSFPFGGLFGSINVRWITNHLGRKRAMIWNNAISFVALGTMIASRFANSFEMIMLSRFLFGFISGLATNIHCLYLGDSSPKKIRGMVSLTVALSLSSGKLFGQFMGLSEILGREDLWNILLGIPAFFSIIQMVTLPFFPEAPRYLLIEKGNTEECKKALQFLWGPGDYKLEIEEMLLEQAALRGERSKTLLELLRDRNVRWQLLSLFIIQEAIQFCGISALSLYSFSIFQEAGIHVDEIRYVTMGVGLSEVLTNITCGLLIDRVGRRVLLWVGFGIMAVIMALMTLTLELKDYSFWIPYSTIALIFLFVIFYGAGPAGVFPPLSHEIFVQSYRSAAFVFIGILMWGGFTVLGFIFPFLMVTLKSFSFVLFSGVCLAASLYVFFILPETKGKTPLEISEEFRNITVCGSSTDMDLCLETKL</sequence>
<evidence type="ECO:0000256" key="8">
    <source>
        <dbReference type="ARBA" id="ARBA00022597"/>
    </source>
</evidence>
<evidence type="ECO:0000313" key="17">
    <source>
        <dbReference type="Proteomes" id="UP001501920"/>
    </source>
</evidence>
<feature type="transmembrane region" description="Helical" evidence="14">
    <location>
        <begin position="90"/>
        <end position="112"/>
    </location>
</feature>
<evidence type="ECO:0000259" key="15">
    <source>
        <dbReference type="PROSITE" id="PS50850"/>
    </source>
</evidence>
<dbReference type="Ensembl" id="ENSPNAT00000042031.1">
    <property type="protein sequence ID" value="ENSPNAP00000047950.1"/>
    <property type="gene ID" value="ENSPNAG00000014380.2"/>
</dbReference>
<feature type="transmembrane region" description="Helical" evidence="14">
    <location>
        <begin position="389"/>
        <end position="410"/>
    </location>
</feature>
<feature type="transmembrane region" description="Helical" evidence="14">
    <location>
        <begin position="149"/>
        <end position="170"/>
    </location>
</feature>
<feature type="transmembrane region" description="Helical" evidence="14">
    <location>
        <begin position="431"/>
        <end position="455"/>
    </location>
</feature>
<keyword evidence="9 14" id="KW-0812">Transmembrane</keyword>
<dbReference type="PANTHER" id="PTHR23503">
    <property type="entry name" value="SOLUTE CARRIER FAMILY 2"/>
    <property type="match status" value="1"/>
</dbReference>
<dbReference type="Ensembl" id="ENSPNAT00000014868.2">
    <property type="protein sequence ID" value="ENSPNAP00000008725.2"/>
    <property type="gene ID" value="ENSPNAG00000014380.2"/>
</dbReference>
<evidence type="ECO:0000256" key="5">
    <source>
        <dbReference type="ARBA" id="ARBA00015973"/>
    </source>
</evidence>
<feature type="transmembrane region" description="Helical" evidence="14">
    <location>
        <begin position="212"/>
        <end position="234"/>
    </location>
</feature>
<feature type="transmembrane region" description="Helical" evidence="14">
    <location>
        <begin position="337"/>
        <end position="357"/>
    </location>
</feature>